<protein>
    <recommendedName>
        <fullName evidence="1">Formyl transferase N-terminal domain-containing protein</fullName>
    </recommendedName>
</protein>
<dbReference type="Gene3D" id="3.40.50.170">
    <property type="entry name" value="Formyl transferase, N-terminal domain"/>
    <property type="match status" value="1"/>
</dbReference>
<dbReference type="SUPFAM" id="SSF53328">
    <property type="entry name" value="Formyltransferase"/>
    <property type="match status" value="1"/>
</dbReference>
<dbReference type="Pfam" id="PF00551">
    <property type="entry name" value="Formyl_trans_N"/>
    <property type="match status" value="1"/>
</dbReference>
<evidence type="ECO:0000313" key="3">
    <source>
        <dbReference type="Proteomes" id="UP000648722"/>
    </source>
</evidence>
<proteinExistence type="predicted"/>
<dbReference type="InterPro" id="IPR036477">
    <property type="entry name" value="Formyl_transf_N_sf"/>
</dbReference>
<keyword evidence="3" id="KW-1185">Reference proteome</keyword>
<name>A0ABQ1XI75_9PROT</name>
<comment type="caution">
    <text evidence="2">The sequence shown here is derived from an EMBL/GenBank/DDBJ whole genome shotgun (WGS) entry which is preliminary data.</text>
</comment>
<dbReference type="EMBL" id="BMFS01000002">
    <property type="protein sequence ID" value="GGG94309.1"/>
    <property type="molecule type" value="Genomic_DNA"/>
</dbReference>
<dbReference type="Proteomes" id="UP000648722">
    <property type="component" value="Unassembled WGS sequence"/>
</dbReference>
<evidence type="ECO:0000259" key="1">
    <source>
        <dbReference type="Pfam" id="PF00551"/>
    </source>
</evidence>
<reference evidence="3" key="1">
    <citation type="journal article" date="2019" name="Int. J. Syst. Evol. Microbiol.">
        <title>The Global Catalogue of Microorganisms (GCM) 10K type strain sequencing project: providing services to taxonomists for standard genome sequencing and annotation.</title>
        <authorList>
            <consortium name="The Broad Institute Genomics Platform"/>
            <consortium name="The Broad Institute Genome Sequencing Center for Infectious Disease"/>
            <person name="Wu L."/>
            <person name="Ma J."/>
        </authorList>
    </citation>
    <scope>NUCLEOTIDE SEQUENCE [LARGE SCALE GENOMIC DNA]</scope>
    <source>
        <strain evidence="3">CGMCC 1.12766</strain>
    </source>
</reference>
<dbReference type="RefSeq" id="WP_188451186.1">
    <property type="nucleotide sequence ID" value="NZ_BMFS01000002.1"/>
</dbReference>
<accession>A0ABQ1XI75</accession>
<feature type="domain" description="Formyl transferase N-terminal" evidence="1">
    <location>
        <begin position="132"/>
        <end position="220"/>
    </location>
</feature>
<sequence>MKPIVLTAGYDRAPHSVAIAEGLRRLGTPPDLILIAYPFSLTRIRAIIRSRGLGTVLNYTSGKGAKSPGKDPHSSPLREYLTGTGLAEQSSLKRWATQWNVRCTSVGDINSHAAARIVSRLGPCITGYTGGGILRRRFLDAAGHYVLNAHSGPLPAIRGMNACEWSLLLEQPVSVTLHHIDEGIDTGPELERIAVEARTGDTVDALRERCVVAGIDAMVRHLHAAATGAAATPYSRPGPSGRQCFVMAPALRELLEQRLPALITRQQKMAQQA</sequence>
<evidence type="ECO:0000313" key="2">
    <source>
        <dbReference type="EMBL" id="GGG94309.1"/>
    </source>
</evidence>
<gene>
    <name evidence="2" type="ORF">GCM10007420_07250</name>
</gene>
<dbReference type="InterPro" id="IPR002376">
    <property type="entry name" value="Formyl_transf_N"/>
</dbReference>
<organism evidence="2 3">
    <name type="scientific">Glycocaulis albus</name>
    <dbReference type="NCBI Taxonomy" id="1382801"/>
    <lineage>
        <taxon>Bacteria</taxon>
        <taxon>Pseudomonadati</taxon>
        <taxon>Pseudomonadota</taxon>
        <taxon>Alphaproteobacteria</taxon>
        <taxon>Maricaulales</taxon>
        <taxon>Maricaulaceae</taxon>
        <taxon>Glycocaulis</taxon>
    </lineage>
</organism>